<proteinExistence type="inferred from homology"/>
<dbReference type="InterPro" id="IPR007428">
    <property type="entry name" value="MlaA"/>
</dbReference>
<evidence type="ECO:0000256" key="1">
    <source>
        <dbReference type="ARBA" id="ARBA00010634"/>
    </source>
</evidence>
<protein>
    <submittedName>
        <fullName evidence="4">VacJ family lipoprotein</fullName>
    </submittedName>
</protein>
<dbReference type="PANTHER" id="PTHR30035:SF3">
    <property type="entry name" value="INTERMEMBRANE PHOSPHOLIPID TRANSPORT SYSTEM LIPOPROTEIN MLAA"/>
    <property type="match status" value="1"/>
</dbReference>
<dbReference type="Pfam" id="PF04333">
    <property type="entry name" value="MlaA"/>
    <property type="match status" value="1"/>
</dbReference>
<dbReference type="Proteomes" id="UP001243757">
    <property type="component" value="Unassembled WGS sequence"/>
</dbReference>
<dbReference type="PROSITE" id="PS51257">
    <property type="entry name" value="PROKAR_LIPOPROTEIN"/>
    <property type="match status" value="1"/>
</dbReference>
<keyword evidence="4" id="KW-0449">Lipoprotein</keyword>
<gene>
    <name evidence="4" type="ORF">QO033_03125</name>
</gene>
<comment type="similarity">
    <text evidence="1">Belongs to the MlaA family.</text>
</comment>
<evidence type="ECO:0000313" key="4">
    <source>
        <dbReference type="EMBL" id="MDK3016651.1"/>
    </source>
</evidence>
<keyword evidence="5" id="KW-1185">Reference proteome</keyword>
<comment type="caution">
    <text evidence="4">The sequence shown here is derived from an EMBL/GenBank/DDBJ whole genome shotgun (WGS) entry which is preliminary data.</text>
</comment>
<accession>A0ABT7EWD6</accession>
<dbReference type="EMBL" id="JASNJD010000002">
    <property type="protein sequence ID" value="MDK3016651.1"/>
    <property type="molecule type" value="Genomic_DNA"/>
</dbReference>
<dbReference type="RefSeq" id="WP_284479471.1">
    <property type="nucleotide sequence ID" value="NZ_JASNJD010000002.1"/>
</dbReference>
<sequence>MDLSLRPLLVAALLGATGFLAGCATPTPEQKASREIFDPYESTNRSIHGFNVGLDKVLLRPAAKGYVAIVPPPMVDSFNYFAENLSMPGQMVDSLLQGKPKQAGIALARFVINSTVGFAGLSDPASNFEIPKVDTDFGETLHSWGLGEGAYIELPLYGPSTSRDAIGLLVDFVLNPLDYAKNQPVDNLGLYAQAVKRLGDRGRYSDAVDAILYESADSYAQARTIYMQNRRFKLEGDTPDLYITPDEISTEGF</sequence>
<dbReference type="PRINTS" id="PR01805">
    <property type="entry name" value="VACJLIPOPROT"/>
</dbReference>
<keyword evidence="2 3" id="KW-0732">Signal</keyword>
<evidence type="ECO:0000256" key="2">
    <source>
        <dbReference type="ARBA" id="ARBA00022729"/>
    </source>
</evidence>
<evidence type="ECO:0000313" key="5">
    <source>
        <dbReference type="Proteomes" id="UP001243757"/>
    </source>
</evidence>
<dbReference type="PANTHER" id="PTHR30035">
    <property type="entry name" value="LIPOPROTEIN VACJ-RELATED"/>
    <property type="match status" value="1"/>
</dbReference>
<name>A0ABT7EWD6_9RHOB</name>
<feature type="chain" id="PRO_5047020543" evidence="3">
    <location>
        <begin position="22"/>
        <end position="253"/>
    </location>
</feature>
<reference evidence="4 5" key="1">
    <citation type="submission" date="2023-05" db="EMBL/GenBank/DDBJ databases">
        <title>Pseudodonghicola sp. nov.</title>
        <authorList>
            <person name="Huang J."/>
        </authorList>
    </citation>
    <scope>NUCLEOTIDE SEQUENCE [LARGE SCALE GENOMIC DNA]</scope>
    <source>
        <strain evidence="4 5">IC7</strain>
    </source>
</reference>
<feature type="signal peptide" evidence="3">
    <location>
        <begin position="1"/>
        <end position="21"/>
    </location>
</feature>
<organism evidence="4 5">
    <name type="scientific">Pseudodonghicola flavimaris</name>
    <dbReference type="NCBI Taxonomy" id="3050036"/>
    <lineage>
        <taxon>Bacteria</taxon>
        <taxon>Pseudomonadati</taxon>
        <taxon>Pseudomonadota</taxon>
        <taxon>Alphaproteobacteria</taxon>
        <taxon>Rhodobacterales</taxon>
        <taxon>Paracoccaceae</taxon>
        <taxon>Pseudodonghicola</taxon>
    </lineage>
</organism>
<evidence type="ECO:0000256" key="3">
    <source>
        <dbReference type="SAM" id="SignalP"/>
    </source>
</evidence>